<name>A0ABR3G6W8_9PEZI</name>
<gene>
    <name evidence="2" type="ORF">Q9L58_009445</name>
</gene>
<reference evidence="2 3" key="1">
    <citation type="submission" date="2024-02" db="EMBL/GenBank/DDBJ databases">
        <title>Discinaceae phylogenomics.</title>
        <authorList>
            <person name="Dirks A.C."/>
            <person name="James T.Y."/>
        </authorList>
    </citation>
    <scope>NUCLEOTIDE SEQUENCE [LARGE SCALE GENOMIC DNA]</scope>
    <source>
        <strain evidence="2 3">ACD0624</strain>
    </source>
</reference>
<feature type="region of interest" description="Disordered" evidence="1">
    <location>
        <begin position="105"/>
        <end position="154"/>
    </location>
</feature>
<protein>
    <submittedName>
        <fullName evidence="2">Uncharacterized protein</fullName>
    </submittedName>
</protein>
<evidence type="ECO:0000313" key="2">
    <source>
        <dbReference type="EMBL" id="KAL0631701.1"/>
    </source>
</evidence>
<evidence type="ECO:0000256" key="1">
    <source>
        <dbReference type="SAM" id="MobiDB-lite"/>
    </source>
</evidence>
<proteinExistence type="predicted"/>
<feature type="compositionally biased region" description="Basic and acidic residues" evidence="1">
    <location>
        <begin position="418"/>
        <end position="428"/>
    </location>
</feature>
<feature type="region of interest" description="Disordered" evidence="1">
    <location>
        <begin position="328"/>
        <end position="368"/>
    </location>
</feature>
<dbReference type="InterPro" id="IPR017956">
    <property type="entry name" value="AT_hook_DNA-bd_motif"/>
</dbReference>
<dbReference type="EMBL" id="JBBBZM010000220">
    <property type="protein sequence ID" value="KAL0631701.1"/>
    <property type="molecule type" value="Genomic_DNA"/>
</dbReference>
<organism evidence="2 3">
    <name type="scientific">Discina gigas</name>
    <dbReference type="NCBI Taxonomy" id="1032678"/>
    <lineage>
        <taxon>Eukaryota</taxon>
        <taxon>Fungi</taxon>
        <taxon>Dikarya</taxon>
        <taxon>Ascomycota</taxon>
        <taxon>Pezizomycotina</taxon>
        <taxon>Pezizomycetes</taxon>
        <taxon>Pezizales</taxon>
        <taxon>Discinaceae</taxon>
        <taxon>Discina</taxon>
    </lineage>
</organism>
<feature type="non-terminal residue" evidence="2">
    <location>
        <position position="450"/>
    </location>
</feature>
<comment type="caution">
    <text evidence="2">The sequence shown here is derived from an EMBL/GenBank/DDBJ whole genome shotgun (WGS) entry which is preliminary data.</text>
</comment>
<dbReference type="Proteomes" id="UP001447188">
    <property type="component" value="Unassembled WGS sequence"/>
</dbReference>
<sequence length="450" mass="49768">MDLRRNFSSYSYESKMYPAIKSITKSAPAQWGWDRSITKDIIRTLCWDRVRTVNRRTSKSSLAAAKSQQNPAPISTGIAESTARRAHIFSSDEDEVQIRPKLPTKTVPRASIPPIANMKYPPTTPSKLGKQNLPITPPVGPSWRINPTSPTTRGIRLHKSQVSPRPYLPITTSSKDRFSVTVKGQIISFPKDVSYIEFDARINSYIPVGHDDIRCYRAMAGSNRDREWKPLGYKEELESVIRLCSNVGVELTIKKKSSYYNSDAEEGSDSNLYSLPQRFGAQTRMPPGVSGYNVDAPDEIIPETDTEERNVPISNSRRDAFTMANKSQQLGASSYRPNIPKQHPAANHTNATPKPKFTQAAAGSRRNEIPDIENTTAASGGIFDGNQHANAIPGVFTGNHSNKGSDIPVKRKRGRPRKIVEPGAADKPKKPRGRPRKVTAPVAAGEPMLN</sequence>
<feature type="region of interest" description="Disordered" evidence="1">
    <location>
        <begin position="57"/>
        <end position="80"/>
    </location>
</feature>
<dbReference type="SMART" id="SM00384">
    <property type="entry name" value="AT_hook"/>
    <property type="match status" value="2"/>
</dbReference>
<keyword evidence="3" id="KW-1185">Reference proteome</keyword>
<evidence type="ECO:0000313" key="3">
    <source>
        <dbReference type="Proteomes" id="UP001447188"/>
    </source>
</evidence>
<accession>A0ABR3G6W8</accession>
<feature type="region of interest" description="Disordered" evidence="1">
    <location>
        <begin position="391"/>
        <end position="450"/>
    </location>
</feature>